<feature type="region of interest" description="Disordered" evidence="1">
    <location>
        <begin position="81"/>
        <end position="130"/>
    </location>
</feature>
<dbReference type="Proteomes" id="UP001345219">
    <property type="component" value="Chromosome 1"/>
</dbReference>
<evidence type="ECO:0000313" key="2">
    <source>
        <dbReference type="EMBL" id="KAK4742396.1"/>
    </source>
</evidence>
<evidence type="ECO:0000256" key="1">
    <source>
        <dbReference type="SAM" id="MobiDB-lite"/>
    </source>
</evidence>
<feature type="region of interest" description="Disordered" evidence="1">
    <location>
        <begin position="231"/>
        <end position="267"/>
    </location>
</feature>
<evidence type="ECO:0000313" key="3">
    <source>
        <dbReference type="Proteomes" id="UP001345219"/>
    </source>
</evidence>
<feature type="compositionally biased region" description="Low complexity" evidence="1">
    <location>
        <begin position="81"/>
        <end position="124"/>
    </location>
</feature>
<gene>
    <name evidence="2" type="ORF">SAY87_000397</name>
</gene>
<feature type="compositionally biased region" description="Basic residues" evidence="1">
    <location>
        <begin position="1"/>
        <end position="14"/>
    </location>
</feature>
<accession>A0AAN7GF85</accession>
<reference evidence="2 3" key="1">
    <citation type="journal article" date="2023" name="Hortic Res">
        <title>Pangenome of water caltrop reveals structural variations and asymmetric subgenome divergence after allopolyploidization.</title>
        <authorList>
            <person name="Zhang X."/>
            <person name="Chen Y."/>
            <person name="Wang L."/>
            <person name="Yuan Y."/>
            <person name="Fang M."/>
            <person name="Shi L."/>
            <person name="Lu R."/>
            <person name="Comes H.P."/>
            <person name="Ma Y."/>
            <person name="Chen Y."/>
            <person name="Huang G."/>
            <person name="Zhou Y."/>
            <person name="Zheng Z."/>
            <person name="Qiu Y."/>
        </authorList>
    </citation>
    <scope>NUCLEOTIDE SEQUENCE [LARGE SCALE GENOMIC DNA]</scope>
    <source>
        <tissue evidence="2">Roots</tissue>
    </source>
</reference>
<sequence length="353" mass="39078">MSWTKPPHHLRRTGAVKTCSHPSSRGCRTISPTSASPDSIPPLSTPYAAPGAASCTPLASHHSSLSMVSYLRLRRSSAPLRSLRSTTAAASTGSSSRPSIRSPRGGTSSPRRSASSSATRPSSLETDPVRLCRRQAHHRRRHSRQPFLRHPFPAGIQTYLGGLVRWPAVLHPSPVVRCRSSLRDSLRRERRGVPLQPRCREVRREVGAGQHHRRPPEPCWTYLEVAEEEGVEGHEVQQGRNRCRDLSQGRGRVGRGSRQVERDAKGDDRRLEMPWTRRDDVFTSEDLKGAEQIAAAGGRVCVVSDRNRSGIVVVDVGDNGKEKLERGKMRSVRSKLQPTTNNGFIVHQQLLIG</sequence>
<keyword evidence="3" id="KW-1185">Reference proteome</keyword>
<dbReference type="EMBL" id="JAXIOK010000023">
    <property type="protein sequence ID" value="KAK4742396.1"/>
    <property type="molecule type" value="Genomic_DNA"/>
</dbReference>
<feature type="compositionally biased region" description="Basic and acidic residues" evidence="1">
    <location>
        <begin position="258"/>
        <end position="267"/>
    </location>
</feature>
<feature type="region of interest" description="Disordered" evidence="1">
    <location>
        <begin position="1"/>
        <end position="45"/>
    </location>
</feature>
<protein>
    <submittedName>
        <fullName evidence="2">Uncharacterized protein</fullName>
    </submittedName>
</protein>
<name>A0AAN7GF85_9MYRT</name>
<dbReference type="AlphaFoldDB" id="A0AAN7GF85"/>
<feature type="compositionally biased region" description="Basic and acidic residues" evidence="1">
    <location>
        <begin position="231"/>
        <end position="247"/>
    </location>
</feature>
<organism evidence="2 3">
    <name type="scientific">Trapa incisa</name>
    <dbReference type="NCBI Taxonomy" id="236973"/>
    <lineage>
        <taxon>Eukaryota</taxon>
        <taxon>Viridiplantae</taxon>
        <taxon>Streptophyta</taxon>
        <taxon>Embryophyta</taxon>
        <taxon>Tracheophyta</taxon>
        <taxon>Spermatophyta</taxon>
        <taxon>Magnoliopsida</taxon>
        <taxon>eudicotyledons</taxon>
        <taxon>Gunneridae</taxon>
        <taxon>Pentapetalae</taxon>
        <taxon>rosids</taxon>
        <taxon>malvids</taxon>
        <taxon>Myrtales</taxon>
        <taxon>Lythraceae</taxon>
        <taxon>Trapa</taxon>
    </lineage>
</organism>
<proteinExistence type="predicted"/>
<comment type="caution">
    <text evidence="2">The sequence shown here is derived from an EMBL/GenBank/DDBJ whole genome shotgun (WGS) entry which is preliminary data.</text>
</comment>